<feature type="region of interest" description="Disordered" evidence="1">
    <location>
        <begin position="1"/>
        <end position="25"/>
    </location>
</feature>
<feature type="region of interest" description="Disordered" evidence="1">
    <location>
        <begin position="213"/>
        <end position="235"/>
    </location>
</feature>
<proteinExistence type="predicted"/>
<comment type="caution">
    <text evidence="2">The sequence shown here is derived from an EMBL/GenBank/DDBJ whole genome shotgun (WGS) entry which is preliminary data.</text>
</comment>
<dbReference type="STRING" id="1097556.R4XAM3"/>
<keyword evidence="3" id="KW-1185">Reference proteome</keyword>
<name>R4XAM3_TAPDE</name>
<organism evidence="2 3">
    <name type="scientific">Taphrina deformans (strain PYCC 5710 / ATCC 11124 / CBS 356.35 / IMI 108563 / JCM 9778 / NBRC 8474)</name>
    <name type="common">Peach leaf curl fungus</name>
    <name type="synonym">Lalaria deformans</name>
    <dbReference type="NCBI Taxonomy" id="1097556"/>
    <lineage>
        <taxon>Eukaryota</taxon>
        <taxon>Fungi</taxon>
        <taxon>Dikarya</taxon>
        <taxon>Ascomycota</taxon>
        <taxon>Taphrinomycotina</taxon>
        <taxon>Taphrinomycetes</taxon>
        <taxon>Taphrinales</taxon>
        <taxon>Taphrinaceae</taxon>
        <taxon>Taphrina</taxon>
    </lineage>
</organism>
<evidence type="ECO:0000256" key="1">
    <source>
        <dbReference type="SAM" id="MobiDB-lite"/>
    </source>
</evidence>
<protein>
    <submittedName>
        <fullName evidence="2">Uncharacterized protein</fullName>
    </submittedName>
</protein>
<feature type="compositionally biased region" description="Polar residues" evidence="1">
    <location>
        <begin position="141"/>
        <end position="152"/>
    </location>
</feature>
<dbReference type="OrthoDB" id="10069473at2759"/>
<dbReference type="AlphaFoldDB" id="R4XAM3"/>
<dbReference type="Proteomes" id="UP000013776">
    <property type="component" value="Unassembled WGS sequence"/>
</dbReference>
<sequence>MSGRISSSGKQQRPQSSNSNGLPHELTGLAEQYTRLFGMTSSSSLALGTANSLYGSLMDNDTKPSPDLYIAKLRQLGSSLALASTTVQNSVKLREEIDTQLRALMEANTSALNKDKQTLAEILEKQEKVKADTGNADQIMSDLQQPGRSTTPEMEPPVAEAITPLTGPEDSDMPVDPFKLEQEPAEQLQGPALQDPVAKLQMELHPSITELLARQSNGTTGGTQSQAQDEEIYIP</sequence>
<reference evidence="2 3" key="1">
    <citation type="journal article" date="2013" name="MBio">
        <title>Genome sequencing of the plant pathogen Taphrina deformans, the causal agent of peach leaf curl.</title>
        <authorList>
            <person name="Cisse O.H."/>
            <person name="Almeida J.M.G.C.F."/>
            <person name="Fonseca A."/>
            <person name="Kumar A.A."/>
            <person name="Salojaervi J."/>
            <person name="Overmyer K."/>
            <person name="Hauser P.M."/>
            <person name="Pagni M."/>
        </authorList>
    </citation>
    <scope>NUCLEOTIDE SEQUENCE [LARGE SCALE GENOMIC DNA]</scope>
    <source>
        <strain evidence="3">PYCC 5710 / ATCC 11124 / CBS 356.35 / IMI 108563 / JCM 9778 / NBRC 8474</strain>
    </source>
</reference>
<dbReference type="VEuPathDB" id="FungiDB:TAPDE_001056"/>
<evidence type="ECO:0000313" key="2">
    <source>
        <dbReference type="EMBL" id="CCG81358.1"/>
    </source>
</evidence>
<evidence type="ECO:0000313" key="3">
    <source>
        <dbReference type="Proteomes" id="UP000013776"/>
    </source>
</evidence>
<feature type="compositionally biased region" description="Polar residues" evidence="1">
    <location>
        <begin position="1"/>
        <end position="21"/>
    </location>
</feature>
<feature type="compositionally biased region" description="Polar residues" evidence="1">
    <location>
        <begin position="214"/>
        <end position="227"/>
    </location>
</feature>
<accession>R4XAM3</accession>
<gene>
    <name evidence="2" type="ORF">TAPDE_001056</name>
</gene>
<dbReference type="EMBL" id="CAHR02000037">
    <property type="protein sequence ID" value="CCG81358.1"/>
    <property type="molecule type" value="Genomic_DNA"/>
</dbReference>
<feature type="region of interest" description="Disordered" evidence="1">
    <location>
        <begin position="141"/>
        <end position="177"/>
    </location>
</feature>